<name>A0A7W6KIU6_9HYPH</name>
<keyword evidence="2" id="KW-1185">Reference proteome</keyword>
<dbReference type="PRINTS" id="PR01996">
    <property type="entry name" value="MTP1FAMILY"/>
</dbReference>
<reference evidence="1 2" key="1">
    <citation type="submission" date="2020-08" db="EMBL/GenBank/DDBJ databases">
        <title>Genomic Encyclopedia of Type Strains, Phase IV (KMG-IV): sequencing the most valuable type-strain genomes for metagenomic binning, comparative biology and taxonomic classification.</title>
        <authorList>
            <person name="Goeker M."/>
        </authorList>
    </citation>
    <scope>NUCLEOTIDE SEQUENCE [LARGE SCALE GENOMIC DNA]</scope>
    <source>
        <strain evidence="1 2">DSM 28101</strain>
    </source>
</reference>
<sequence length="138" mass="14660">MALGRELIIKRRNDATEEFEIVCVVEQRSLNINNEEVDTTKPDCDNPGGVLHYSSIGGVQSVRWSGSGAYVSSATQALVLQDVLAQARAEYQVSVPSVGTFEGSMRVLAANFQGDKTGELTCDLSGVFDGDVAFAAAA</sequence>
<proteinExistence type="predicted"/>
<dbReference type="InterPro" id="IPR011855">
    <property type="entry name" value="Phgtail_TP901_1"/>
</dbReference>
<dbReference type="Proteomes" id="UP000530571">
    <property type="component" value="Unassembled WGS sequence"/>
</dbReference>
<dbReference type="AlphaFoldDB" id="A0A7W6KIU6"/>
<dbReference type="InterPro" id="IPR022344">
    <property type="entry name" value="GTA_major-tail"/>
</dbReference>
<evidence type="ECO:0000313" key="1">
    <source>
        <dbReference type="EMBL" id="MBB4120695.1"/>
    </source>
</evidence>
<dbReference type="RefSeq" id="WP_183482360.1">
    <property type="nucleotide sequence ID" value="NZ_JACIDZ010000001.1"/>
</dbReference>
<dbReference type="Pfam" id="PF06199">
    <property type="entry name" value="Phage_tail_2"/>
    <property type="match status" value="1"/>
</dbReference>
<gene>
    <name evidence="1" type="ORF">GGR30_000590</name>
</gene>
<evidence type="ECO:0000313" key="2">
    <source>
        <dbReference type="Proteomes" id="UP000530571"/>
    </source>
</evidence>
<comment type="caution">
    <text evidence="1">The sequence shown here is derived from an EMBL/GenBank/DDBJ whole genome shotgun (WGS) entry which is preliminary data.</text>
</comment>
<protein>
    <submittedName>
        <fullName evidence="1">Putative secreted protein</fullName>
    </submittedName>
</protein>
<organism evidence="1 2">
    <name type="scientific">Martelella radicis</name>
    <dbReference type="NCBI Taxonomy" id="1397476"/>
    <lineage>
        <taxon>Bacteria</taxon>
        <taxon>Pseudomonadati</taxon>
        <taxon>Pseudomonadota</taxon>
        <taxon>Alphaproteobacteria</taxon>
        <taxon>Hyphomicrobiales</taxon>
        <taxon>Aurantimonadaceae</taxon>
        <taxon>Martelella</taxon>
    </lineage>
</organism>
<accession>A0A7W6KIU6</accession>
<dbReference type="EMBL" id="JACIDZ010000001">
    <property type="protein sequence ID" value="MBB4120695.1"/>
    <property type="molecule type" value="Genomic_DNA"/>
</dbReference>